<keyword evidence="11" id="KW-0130">Cell adhesion</keyword>
<evidence type="ECO:0000313" key="17">
    <source>
        <dbReference type="Proteomes" id="UP001381693"/>
    </source>
</evidence>
<dbReference type="Gene3D" id="2.60.120.260">
    <property type="entry name" value="Galactose-binding domain-like"/>
    <property type="match status" value="1"/>
</dbReference>
<protein>
    <recommendedName>
        <fullName evidence="13">Reelin</fullName>
    </recommendedName>
</protein>
<reference evidence="16 17" key="1">
    <citation type="submission" date="2023-11" db="EMBL/GenBank/DDBJ databases">
        <title>Halocaridina rubra genome assembly.</title>
        <authorList>
            <person name="Smith C."/>
        </authorList>
    </citation>
    <scope>NUCLEOTIDE SEQUENCE [LARGE SCALE GENOMIC DNA]</scope>
    <source>
        <strain evidence="16">EP-1</strain>
        <tissue evidence="16">Whole</tissue>
    </source>
</reference>
<feature type="non-terminal residue" evidence="16">
    <location>
        <position position="1"/>
    </location>
</feature>
<evidence type="ECO:0000256" key="9">
    <source>
        <dbReference type="ARBA" id="ARBA00022833"/>
    </source>
</evidence>
<evidence type="ECO:0000256" key="10">
    <source>
        <dbReference type="ARBA" id="ARBA00022837"/>
    </source>
</evidence>
<dbReference type="InterPro" id="IPR049419">
    <property type="entry name" value="Reelin_subrepeat-B"/>
</dbReference>
<evidence type="ECO:0000256" key="15">
    <source>
        <dbReference type="ARBA" id="ARBA00046064"/>
    </source>
</evidence>
<keyword evidence="8" id="KW-0720">Serine protease</keyword>
<keyword evidence="3" id="KW-0964">Secreted</keyword>
<dbReference type="PANTHER" id="PTHR11841:SF1">
    <property type="entry name" value="REELIN"/>
    <property type="match status" value="1"/>
</dbReference>
<organism evidence="16 17">
    <name type="scientific">Halocaridina rubra</name>
    <name type="common">Hawaiian red shrimp</name>
    <dbReference type="NCBI Taxonomy" id="373956"/>
    <lineage>
        <taxon>Eukaryota</taxon>
        <taxon>Metazoa</taxon>
        <taxon>Ecdysozoa</taxon>
        <taxon>Arthropoda</taxon>
        <taxon>Crustacea</taxon>
        <taxon>Multicrustacea</taxon>
        <taxon>Malacostraca</taxon>
        <taxon>Eumalacostraca</taxon>
        <taxon>Eucarida</taxon>
        <taxon>Decapoda</taxon>
        <taxon>Pleocyemata</taxon>
        <taxon>Caridea</taxon>
        <taxon>Atyoidea</taxon>
        <taxon>Atyidae</taxon>
        <taxon>Halocaridina</taxon>
    </lineage>
</organism>
<gene>
    <name evidence="16" type="ORF">SK128_005965</name>
</gene>
<dbReference type="GO" id="GO:0046872">
    <property type="term" value="F:metal ion binding"/>
    <property type="evidence" value="ECO:0007669"/>
    <property type="project" value="UniProtKB-KW"/>
</dbReference>
<evidence type="ECO:0000256" key="6">
    <source>
        <dbReference type="ARBA" id="ARBA00022723"/>
    </source>
</evidence>
<keyword evidence="7" id="KW-0378">Hydrolase</keyword>
<dbReference type="PANTHER" id="PTHR11841">
    <property type="entry name" value="REELIN"/>
    <property type="match status" value="1"/>
</dbReference>
<evidence type="ECO:0000256" key="1">
    <source>
        <dbReference type="ARBA" id="ARBA00004498"/>
    </source>
</evidence>
<comment type="subunit">
    <text evidence="14">Oligomer of disulfide-linked homodimers.</text>
</comment>
<comment type="function">
    <text evidence="15">Extracellular matrix serine protease secreted by pioneer neurons that plays a role in layering of neurons in the cerebral cortex and cerebellum by coordinating cell positioning during neurodevelopment. Regulates microtubule function in neurons and neuronal migration. Binding to the extracellular domains of lipoprotein receptors VLDLR and LRP8/APOER2 induces tyrosine phosphorylation of DAB1 and modulation of TAU phosphorylation. Affects migration of sympathetic preganglionic neurons in the spinal cord, where it seems to act as a barrier to neuronal migration. Enzymatic activity is important for the modulation of cell adhesion.</text>
</comment>
<keyword evidence="4" id="KW-0272">Extracellular matrix</keyword>
<dbReference type="InterPro" id="IPR034968">
    <property type="entry name" value="Reelin"/>
</dbReference>
<evidence type="ECO:0000256" key="14">
    <source>
        <dbReference type="ARBA" id="ARBA00044961"/>
    </source>
</evidence>
<dbReference type="GO" id="GO:0070325">
    <property type="term" value="F:lipoprotein particle receptor binding"/>
    <property type="evidence" value="ECO:0007669"/>
    <property type="project" value="InterPro"/>
</dbReference>
<keyword evidence="2" id="KW-0217">Developmental protein</keyword>
<evidence type="ECO:0000256" key="13">
    <source>
        <dbReference type="ARBA" id="ARBA00023900"/>
    </source>
</evidence>
<accession>A0AAN8ZU21</accession>
<dbReference type="Proteomes" id="UP001381693">
    <property type="component" value="Unassembled WGS sequence"/>
</dbReference>
<dbReference type="Pfam" id="PF21471">
    <property type="entry name" value="Reelin_subrepeat-B"/>
    <property type="match status" value="1"/>
</dbReference>
<evidence type="ECO:0000313" key="16">
    <source>
        <dbReference type="EMBL" id="KAK7028238.1"/>
    </source>
</evidence>
<dbReference type="GO" id="GO:0007155">
    <property type="term" value="P:cell adhesion"/>
    <property type="evidence" value="ECO:0007669"/>
    <property type="project" value="UniProtKB-KW"/>
</dbReference>
<name>A0AAN8ZU21_HALRR</name>
<evidence type="ECO:0000256" key="8">
    <source>
        <dbReference type="ARBA" id="ARBA00022825"/>
    </source>
</evidence>
<sequence>QWQSANSRPEVSKSVTLRHLTLIRILHYPFTRFHLGDIGEGICGHESAMVFDEVINIGSSRFVETKSIGIGPSYMMQFDLVIGCGENRPLDSTNKIVLEYSLNHGISWLLVHRPCTPSTPGCDSHFTRGTVYEHAEFKNWKRVTLRLPRHTWSPTTRLRLRQTEDTDIGESWAVDNLYIGHQCPGLCSGHGYCTLEGCRCDFTFHGHKCLPLQKLHRQVEATFDDNDLVKYDLEVIGGNLAQREEGCRFCCLRK</sequence>
<proteinExistence type="inferred from homology"/>
<dbReference type="EMBL" id="JAXCGZ010022652">
    <property type="protein sequence ID" value="KAK7028238.1"/>
    <property type="molecule type" value="Genomic_DNA"/>
</dbReference>
<dbReference type="GO" id="GO:0008236">
    <property type="term" value="F:serine-type peptidase activity"/>
    <property type="evidence" value="ECO:0007669"/>
    <property type="project" value="UniProtKB-KW"/>
</dbReference>
<evidence type="ECO:0000256" key="3">
    <source>
        <dbReference type="ARBA" id="ARBA00022525"/>
    </source>
</evidence>
<evidence type="ECO:0000256" key="7">
    <source>
        <dbReference type="ARBA" id="ARBA00022801"/>
    </source>
</evidence>
<dbReference type="GO" id="GO:0001764">
    <property type="term" value="P:neuron migration"/>
    <property type="evidence" value="ECO:0007669"/>
    <property type="project" value="InterPro"/>
</dbReference>
<evidence type="ECO:0000256" key="2">
    <source>
        <dbReference type="ARBA" id="ARBA00022473"/>
    </source>
</evidence>
<keyword evidence="9" id="KW-0862">Zinc</keyword>
<keyword evidence="5" id="KW-0645">Protease</keyword>
<dbReference type="GO" id="GO:0006508">
    <property type="term" value="P:proteolysis"/>
    <property type="evidence" value="ECO:0007669"/>
    <property type="project" value="UniProtKB-KW"/>
</dbReference>
<keyword evidence="6" id="KW-0479">Metal-binding</keyword>
<keyword evidence="17" id="KW-1185">Reference proteome</keyword>
<dbReference type="FunFam" id="2.60.120.260:FF:000003">
    <property type="entry name" value="Reelin"/>
    <property type="match status" value="1"/>
</dbReference>
<keyword evidence="10" id="KW-0106">Calcium</keyword>
<evidence type="ECO:0000256" key="4">
    <source>
        <dbReference type="ARBA" id="ARBA00022530"/>
    </source>
</evidence>
<dbReference type="GO" id="GO:0007417">
    <property type="term" value="P:central nervous system development"/>
    <property type="evidence" value="ECO:0007669"/>
    <property type="project" value="InterPro"/>
</dbReference>
<evidence type="ECO:0000256" key="11">
    <source>
        <dbReference type="ARBA" id="ARBA00022889"/>
    </source>
</evidence>
<comment type="subcellular location">
    <subcellularLocation>
        <location evidence="1">Secreted</location>
        <location evidence="1">Extracellular space</location>
        <location evidence="1">Extracellular matrix</location>
    </subcellularLocation>
</comment>
<comment type="similarity">
    <text evidence="12">Belongs to the reelin family.</text>
</comment>
<evidence type="ECO:0000256" key="12">
    <source>
        <dbReference type="ARBA" id="ARBA00023773"/>
    </source>
</evidence>
<comment type="caution">
    <text evidence="16">The sequence shown here is derived from an EMBL/GenBank/DDBJ whole genome shotgun (WGS) entry which is preliminary data.</text>
</comment>
<evidence type="ECO:0000256" key="5">
    <source>
        <dbReference type="ARBA" id="ARBA00022670"/>
    </source>
</evidence>
<dbReference type="AlphaFoldDB" id="A0AAN8ZU21"/>